<dbReference type="Pfam" id="PF01107">
    <property type="entry name" value="MP"/>
    <property type="match status" value="1"/>
</dbReference>
<dbReference type="InterPro" id="IPR028919">
    <property type="entry name" value="Viral_movement"/>
</dbReference>
<dbReference type="OrthoDB" id="1436172at2759"/>
<keyword evidence="2" id="KW-1185">Reference proteome</keyword>
<protein>
    <submittedName>
        <fullName evidence="1">Uncharacterized protein</fullName>
    </submittedName>
</protein>
<sequence>MENSMKKYITEIPSKKILSSCNLVNFGDISIHIGLVQVAFNPLTLRGLPESFIAALRDGRNHNWKKSLIGTIQTSLAYGPVYFNAYPNLQISLQDENSLSSLMLNVKLHGYDYMPGTEVVCICYRIYYKLLHTLNPMCKIIDFKNETILIETNFDKSKVVTRRPIKWEEIDFPQEWVIENATQPQNNVNTEVSEIEQLNDGTVKIRFHEPNMLNDNRSMSSRISRSNSSYISPVDYIVQVPSRASTSQIRETYRCDNIKIDNDNIVKPIRRASSDLDITESEMNFPDGITDFTLSNGEITRSVFPPQQSFQINKNDKIVNFNAFSKLLENDTALVTVQHVNAIIK</sequence>
<gene>
    <name evidence="1" type="ORF">H5410_064753</name>
</gene>
<dbReference type="AlphaFoldDB" id="A0A9J5VYI0"/>
<name>A0A9J5VYI0_SOLCO</name>
<dbReference type="InterPro" id="IPR051596">
    <property type="entry name" value="Caulimoviridae_Movement"/>
</dbReference>
<evidence type="ECO:0000313" key="2">
    <source>
        <dbReference type="Proteomes" id="UP000824120"/>
    </source>
</evidence>
<dbReference type="PANTHER" id="PTHR47599:SF2">
    <property type="match status" value="1"/>
</dbReference>
<proteinExistence type="predicted"/>
<dbReference type="Proteomes" id="UP000824120">
    <property type="component" value="Unassembled WGS sequence"/>
</dbReference>
<dbReference type="EMBL" id="JACXVP010000191">
    <property type="protein sequence ID" value="KAG5568233.1"/>
    <property type="molecule type" value="Genomic_DNA"/>
</dbReference>
<reference evidence="1" key="1">
    <citation type="submission" date="2020-09" db="EMBL/GenBank/DDBJ databases">
        <title>De no assembly of potato wild relative species, Solanum commersonii.</title>
        <authorList>
            <person name="Cho K."/>
        </authorList>
    </citation>
    <scope>NUCLEOTIDE SEQUENCE</scope>
    <source>
        <strain evidence="1">LZ3.2</strain>
        <tissue evidence="1">Leaf</tissue>
    </source>
</reference>
<accession>A0A9J5VYI0</accession>
<organism evidence="1 2">
    <name type="scientific">Solanum commersonii</name>
    <name type="common">Commerson's wild potato</name>
    <name type="synonym">Commerson's nightshade</name>
    <dbReference type="NCBI Taxonomy" id="4109"/>
    <lineage>
        <taxon>Eukaryota</taxon>
        <taxon>Viridiplantae</taxon>
        <taxon>Streptophyta</taxon>
        <taxon>Embryophyta</taxon>
        <taxon>Tracheophyta</taxon>
        <taxon>Spermatophyta</taxon>
        <taxon>Magnoliopsida</taxon>
        <taxon>eudicotyledons</taxon>
        <taxon>Gunneridae</taxon>
        <taxon>Pentapetalae</taxon>
        <taxon>asterids</taxon>
        <taxon>lamiids</taxon>
        <taxon>Solanales</taxon>
        <taxon>Solanaceae</taxon>
        <taxon>Solanoideae</taxon>
        <taxon>Solaneae</taxon>
        <taxon>Solanum</taxon>
    </lineage>
</organism>
<comment type="caution">
    <text evidence="1">The sequence shown here is derived from an EMBL/GenBank/DDBJ whole genome shotgun (WGS) entry which is preliminary data.</text>
</comment>
<dbReference type="PANTHER" id="PTHR47599">
    <property type="entry name" value="CELL-TO-CELL MOVEMENT PROTEIN"/>
    <property type="match status" value="1"/>
</dbReference>
<evidence type="ECO:0000313" key="1">
    <source>
        <dbReference type="EMBL" id="KAG5568233.1"/>
    </source>
</evidence>